<gene>
    <name evidence="2" type="ORF">NOR_07933</name>
</gene>
<evidence type="ECO:0000313" key="2">
    <source>
        <dbReference type="EMBL" id="OAA35548.1"/>
    </source>
</evidence>
<keyword evidence="3" id="KW-1185">Reference proteome</keyword>
<dbReference type="STRING" id="1081105.A0A166X8R9"/>
<proteinExistence type="predicted"/>
<name>A0A166X8R9_METRR</name>
<evidence type="ECO:0000313" key="3">
    <source>
        <dbReference type="Proteomes" id="UP000243498"/>
    </source>
</evidence>
<dbReference type="AlphaFoldDB" id="A0A166X8R9"/>
<evidence type="ECO:0000256" key="1">
    <source>
        <dbReference type="SAM" id="Phobius"/>
    </source>
</evidence>
<dbReference type="OrthoDB" id="5293596at2759"/>
<evidence type="ECO:0008006" key="4">
    <source>
        <dbReference type="Google" id="ProtNLM"/>
    </source>
</evidence>
<feature type="transmembrane region" description="Helical" evidence="1">
    <location>
        <begin position="39"/>
        <end position="61"/>
    </location>
</feature>
<feature type="transmembrane region" description="Helical" evidence="1">
    <location>
        <begin position="281"/>
        <end position="303"/>
    </location>
</feature>
<feature type="transmembrane region" description="Helical" evidence="1">
    <location>
        <begin position="240"/>
        <end position="261"/>
    </location>
</feature>
<sequence>MSSTPLLGHHGLPPPVIMQDHPIFLRCSHSPWRWIPQNILVVLRACVLVYLVATSVMTGHYKLNVEESEDSHLSYFFDFALVCTAMTFMYHAVTFSWTFTHLYYPEPNEVEGRAERWIIKTMSLPQNMASQRKQFYFSMFYIGTTVFCFMNSTIYWFITRQHDGDGAAIVATRVAADVVGASVNMSSAVSIPDAPFSDLFGEGWFPAFITIHLNAINSCIMIIETCFFNSIKKPQAIGSSIIGTMVLAGLYLVWGAMGKSVCGNYPFFWMDEEQVGSKEAVSVYCVGFILLAPMMFTLMQGFVGIRESLTKRSDSRGANETLDS</sequence>
<keyword evidence="1" id="KW-1133">Transmembrane helix</keyword>
<dbReference type="OMA" id="TFSWTFT"/>
<dbReference type="EMBL" id="AZHC01000041">
    <property type="protein sequence ID" value="OAA35548.1"/>
    <property type="molecule type" value="Genomic_DNA"/>
</dbReference>
<reference evidence="2 3" key="1">
    <citation type="journal article" date="2016" name="Genome Biol. Evol.">
        <title>Divergent and convergent evolution of fungal pathogenicity.</title>
        <authorList>
            <person name="Shang Y."/>
            <person name="Xiao G."/>
            <person name="Zheng P."/>
            <person name="Cen K."/>
            <person name="Zhan S."/>
            <person name="Wang C."/>
        </authorList>
    </citation>
    <scope>NUCLEOTIDE SEQUENCE [LARGE SCALE GENOMIC DNA]</scope>
    <source>
        <strain evidence="2 3">RCEF 4871</strain>
    </source>
</reference>
<keyword evidence="1" id="KW-0812">Transmembrane</keyword>
<organism evidence="2 3">
    <name type="scientific">Metarhizium rileyi (strain RCEF 4871)</name>
    <name type="common">Nomuraea rileyi</name>
    <dbReference type="NCBI Taxonomy" id="1649241"/>
    <lineage>
        <taxon>Eukaryota</taxon>
        <taxon>Fungi</taxon>
        <taxon>Dikarya</taxon>
        <taxon>Ascomycota</taxon>
        <taxon>Pezizomycotina</taxon>
        <taxon>Sordariomycetes</taxon>
        <taxon>Hypocreomycetidae</taxon>
        <taxon>Hypocreales</taxon>
        <taxon>Clavicipitaceae</taxon>
        <taxon>Metarhizium</taxon>
    </lineage>
</organism>
<accession>A0A166X8R9</accession>
<dbReference type="Proteomes" id="UP000243498">
    <property type="component" value="Unassembled WGS sequence"/>
</dbReference>
<feature type="transmembrane region" description="Helical" evidence="1">
    <location>
        <begin position="73"/>
        <end position="93"/>
    </location>
</feature>
<feature type="transmembrane region" description="Helical" evidence="1">
    <location>
        <begin position="135"/>
        <end position="158"/>
    </location>
</feature>
<keyword evidence="1" id="KW-0472">Membrane</keyword>
<comment type="caution">
    <text evidence="2">The sequence shown here is derived from an EMBL/GenBank/DDBJ whole genome shotgun (WGS) entry which is preliminary data.</text>
</comment>
<protein>
    <recommendedName>
        <fullName evidence="4">FAR-17a/AIG1-like protein</fullName>
    </recommendedName>
</protein>
<feature type="transmembrane region" description="Helical" evidence="1">
    <location>
        <begin position="204"/>
        <end position="228"/>
    </location>
</feature>